<keyword evidence="4 8" id="KW-0812">Transmembrane</keyword>
<dbReference type="AlphaFoldDB" id="A0AAW1RYV8"/>
<feature type="region of interest" description="Disordered" evidence="7">
    <location>
        <begin position="239"/>
        <end position="304"/>
    </location>
</feature>
<dbReference type="Proteomes" id="UP001438707">
    <property type="component" value="Unassembled WGS sequence"/>
</dbReference>
<protein>
    <recommendedName>
        <fullName evidence="11">Phosphate transporter</fullName>
    </recommendedName>
</protein>
<reference evidence="9 10" key="1">
    <citation type="journal article" date="2024" name="Nat. Commun.">
        <title>Phylogenomics reveals the evolutionary origins of lichenization in chlorophyte algae.</title>
        <authorList>
            <person name="Puginier C."/>
            <person name="Libourel C."/>
            <person name="Otte J."/>
            <person name="Skaloud P."/>
            <person name="Haon M."/>
            <person name="Grisel S."/>
            <person name="Petersen M."/>
            <person name="Berrin J.G."/>
            <person name="Delaux P.M."/>
            <person name="Dal Grande F."/>
            <person name="Keller J."/>
        </authorList>
    </citation>
    <scope>NUCLEOTIDE SEQUENCE [LARGE SCALE GENOMIC DNA]</scope>
    <source>
        <strain evidence="9 10">SAG 2145</strain>
    </source>
</reference>
<dbReference type="InterPro" id="IPR004813">
    <property type="entry name" value="OPT"/>
</dbReference>
<evidence type="ECO:0000256" key="5">
    <source>
        <dbReference type="ARBA" id="ARBA00022989"/>
    </source>
</evidence>
<dbReference type="PANTHER" id="PTHR31645">
    <property type="entry name" value="OLIGOPEPTIDE TRANSPORTER YGL114W-RELATED"/>
    <property type="match status" value="1"/>
</dbReference>
<evidence type="ECO:0000256" key="7">
    <source>
        <dbReference type="SAM" id="MobiDB-lite"/>
    </source>
</evidence>
<evidence type="ECO:0000313" key="10">
    <source>
        <dbReference type="Proteomes" id="UP001438707"/>
    </source>
</evidence>
<sequence length="442" mass="46982">MRPDDETLPGAVARQRHLAQHDSAPAAVDSSSFPRPMLSPFSSYTPPVGLAERADSAPPAPLPDEPRECCEIRLQLPTWNLSRVKGQLTFRALAVGLAVGTLLCFSNTYFGLQTGWVTMGSLQSAILGFGAFRAMERLGICSGFTIEENVIVQTTAVATATMPLAAGLVGVIPALGIMEPSAGNPGGAVTLSFGQLILWSLSLAFIGVFCAVPLRTQTIVKEKLTFPSGTATANVIRTLHGAPQLPQDNTARRSRAPTARTIPEDAEEQGGLLAEEQEERPLLQTTQSESPYKAGYPSPTMGRLHSGAARALSRDFPTRTLSGPGALQHELQGRQPGSGGPPVVLELARRTSSSQLGGIRSIKSHVFPSSWLEPGADSGEAVEWSTTWSTLLGSFGLAGSYTMLSGFVKQLKEFPVLSLVGWESATRWGWVLSPSFGYIGRA</sequence>
<feature type="transmembrane region" description="Helical" evidence="8">
    <location>
        <begin position="116"/>
        <end position="135"/>
    </location>
</feature>
<evidence type="ECO:0000256" key="4">
    <source>
        <dbReference type="ARBA" id="ARBA00022692"/>
    </source>
</evidence>
<feature type="region of interest" description="Disordered" evidence="7">
    <location>
        <begin position="15"/>
        <end position="39"/>
    </location>
</feature>
<comment type="caution">
    <text evidence="9">The sequence shown here is derived from an EMBL/GenBank/DDBJ whole genome shotgun (WGS) entry which is preliminary data.</text>
</comment>
<proteinExistence type="inferred from homology"/>
<keyword evidence="10" id="KW-1185">Reference proteome</keyword>
<dbReference type="EMBL" id="JALJOS010000005">
    <property type="protein sequence ID" value="KAK9838626.1"/>
    <property type="molecule type" value="Genomic_DNA"/>
</dbReference>
<keyword evidence="5 8" id="KW-1133">Transmembrane helix</keyword>
<evidence type="ECO:0000256" key="8">
    <source>
        <dbReference type="SAM" id="Phobius"/>
    </source>
</evidence>
<dbReference type="Pfam" id="PF03169">
    <property type="entry name" value="OPT"/>
    <property type="match status" value="1"/>
</dbReference>
<feature type="transmembrane region" description="Helical" evidence="8">
    <location>
        <begin position="88"/>
        <end position="110"/>
    </location>
</feature>
<evidence type="ECO:0008006" key="11">
    <source>
        <dbReference type="Google" id="ProtNLM"/>
    </source>
</evidence>
<feature type="region of interest" description="Disordered" evidence="7">
    <location>
        <begin position="316"/>
        <end position="344"/>
    </location>
</feature>
<organism evidence="9 10">
    <name type="scientific">Apatococcus lobatus</name>
    <dbReference type="NCBI Taxonomy" id="904363"/>
    <lineage>
        <taxon>Eukaryota</taxon>
        <taxon>Viridiplantae</taxon>
        <taxon>Chlorophyta</taxon>
        <taxon>core chlorophytes</taxon>
        <taxon>Trebouxiophyceae</taxon>
        <taxon>Chlorellales</taxon>
        <taxon>Chlorellaceae</taxon>
        <taxon>Apatococcus</taxon>
    </lineage>
</organism>
<comment type="similarity">
    <text evidence="2">Belongs to the YSL (TC 2.A.67.2) family.</text>
</comment>
<dbReference type="GO" id="GO:0035673">
    <property type="term" value="F:oligopeptide transmembrane transporter activity"/>
    <property type="evidence" value="ECO:0007669"/>
    <property type="project" value="InterPro"/>
</dbReference>
<gene>
    <name evidence="9" type="ORF">WJX74_000102</name>
</gene>
<evidence type="ECO:0000256" key="1">
    <source>
        <dbReference type="ARBA" id="ARBA00004141"/>
    </source>
</evidence>
<dbReference type="InterPro" id="IPR045035">
    <property type="entry name" value="YSL-like"/>
</dbReference>
<keyword evidence="3" id="KW-0813">Transport</keyword>
<feature type="transmembrane region" description="Helical" evidence="8">
    <location>
        <begin position="196"/>
        <end position="214"/>
    </location>
</feature>
<keyword evidence="6 8" id="KW-0472">Membrane</keyword>
<evidence type="ECO:0000313" key="9">
    <source>
        <dbReference type="EMBL" id="KAK9838626.1"/>
    </source>
</evidence>
<accession>A0AAW1RYV8</accession>
<dbReference type="GO" id="GO:0016020">
    <property type="term" value="C:membrane"/>
    <property type="evidence" value="ECO:0007669"/>
    <property type="project" value="UniProtKB-SubCell"/>
</dbReference>
<name>A0AAW1RYV8_9CHLO</name>
<comment type="subcellular location">
    <subcellularLocation>
        <location evidence="1">Membrane</location>
        <topology evidence="1">Multi-pass membrane protein</topology>
    </subcellularLocation>
</comment>
<feature type="transmembrane region" description="Helical" evidence="8">
    <location>
        <begin position="156"/>
        <end position="176"/>
    </location>
</feature>
<dbReference type="PANTHER" id="PTHR31645:SF0">
    <property type="entry name" value="OLIGOPEPTIDE TRANSPORTER YGL114W-RELATED"/>
    <property type="match status" value="1"/>
</dbReference>
<evidence type="ECO:0000256" key="3">
    <source>
        <dbReference type="ARBA" id="ARBA00022448"/>
    </source>
</evidence>
<evidence type="ECO:0000256" key="2">
    <source>
        <dbReference type="ARBA" id="ARBA00010276"/>
    </source>
</evidence>
<evidence type="ECO:0000256" key="6">
    <source>
        <dbReference type="ARBA" id="ARBA00023136"/>
    </source>
</evidence>